<evidence type="ECO:0000256" key="1">
    <source>
        <dbReference type="SAM" id="Coils"/>
    </source>
</evidence>
<reference evidence="2 3" key="1">
    <citation type="submission" date="2023-09" db="EMBL/GenBank/DDBJ databases">
        <title>Pyrofollis japonicus gen. nov. sp. nov., a novel member of the family Pyrodictiaceae isolated from the Iheya North hydrothermal field.</title>
        <authorList>
            <person name="Miyazaki U."/>
            <person name="Sanari M."/>
            <person name="Tame A."/>
            <person name="Kitajima M."/>
            <person name="Okamoto A."/>
            <person name="Sawayama S."/>
            <person name="Miyazaki J."/>
            <person name="Takai K."/>
            <person name="Nakagawa S."/>
        </authorList>
    </citation>
    <scope>NUCLEOTIDE SEQUENCE [LARGE SCALE GENOMIC DNA]</scope>
    <source>
        <strain evidence="2 3">AV2</strain>
    </source>
</reference>
<evidence type="ECO:0000313" key="3">
    <source>
        <dbReference type="Proteomes" id="UP001341135"/>
    </source>
</evidence>
<feature type="coiled-coil region" evidence="1">
    <location>
        <begin position="9"/>
        <end position="43"/>
    </location>
</feature>
<organism evidence="2 3">
    <name type="scientific">Pyrodictium abyssi</name>
    <dbReference type="NCBI Taxonomy" id="54256"/>
    <lineage>
        <taxon>Archaea</taxon>
        <taxon>Thermoproteota</taxon>
        <taxon>Thermoprotei</taxon>
        <taxon>Desulfurococcales</taxon>
        <taxon>Pyrodictiaceae</taxon>
        <taxon>Pyrodictium</taxon>
    </lineage>
</organism>
<protein>
    <submittedName>
        <fullName evidence="2">Uncharacterized protein</fullName>
    </submittedName>
</protein>
<name>A0ABM8IW84_9CREN</name>
<proteinExistence type="predicted"/>
<dbReference type="Proteomes" id="UP001341135">
    <property type="component" value="Chromosome"/>
</dbReference>
<keyword evidence="3" id="KW-1185">Reference proteome</keyword>
<keyword evidence="1" id="KW-0175">Coiled coil</keyword>
<dbReference type="EMBL" id="AP028907">
    <property type="protein sequence ID" value="BES81825.1"/>
    <property type="molecule type" value="Genomic_DNA"/>
</dbReference>
<dbReference type="RefSeq" id="WP_338248567.1">
    <property type="nucleotide sequence ID" value="NZ_AP028907.1"/>
</dbReference>
<dbReference type="GeneID" id="89289405"/>
<accession>A0ABM8IW84</accession>
<sequence length="103" mass="12457">MAIEVRLERREIGSVIAALERELERLRKRLQRVEAELREYEERYGMPTREFMRMYEECARARGEWRLPEEADLDAVEWHGLALAREEIVEEVENIEKVLSRLR</sequence>
<gene>
    <name evidence="2" type="ORF">PABY_13920</name>
</gene>
<evidence type="ECO:0000313" key="2">
    <source>
        <dbReference type="EMBL" id="BES81825.1"/>
    </source>
</evidence>